<feature type="domain" description="Peptidase S26" evidence="9">
    <location>
        <begin position="109"/>
        <end position="149"/>
    </location>
</feature>
<feature type="active site" evidence="7">
    <location>
        <position position="83"/>
    </location>
</feature>
<dbReference type="GO" id="GO:0042720">
    <property type="term" value="C:mitochondrial inner membrane peptidase complex"/>
    <property type="evidence" value="ECO:0007669"/>
    <property type="project" value="TreeGrafter"/>
</dbReference>
<dbReference type="InterPro" id="IPR000223">
    <property type="entry name" value="Pept_S26A_signal_pept_1"/>
</dbReference>
<dbReference type="PANTHER" id="PTHR12383:SF16">
    <property type="entry name" value="MITOCHONDRIAL INNER MEMBRANE PROTEASE SUBUNIT 1"/>
    <property type="match status" value="1"/>
</dbReference>
<dbReference type="SUPFAM" id="SSF51306">
    <property type="entry name" value="LexA/Signal peptidase"/>
    <property type="match status" value="1"/>
</dbReference>
<protein>
    <recommendedName>
        <fullName evidence="8">Mitochondrial inner membrane protease subunit</fullName>
        <ecNumber evidence="8">3.4.21.-</ecNumber>
    </recommendedName>
</protein>
<geneLocation type="mitochondrion" evidence="11"/>
<dbReference type="Proteomes" id="UP000290189">
    <property type="component" value="Unassembled WGS sequence"/>
</dbReference>
<dbReference type="PRINTS" id="PR00727">
    <property type="entry name" value="LEADERPTASE"/>
</dbReference>
<comment type="subcellular location">
    <subcellularLocation>
        <location evidence="1 8">Mitochondrion inner membrane</location>
    </subcellularLocation>
</comment>
<accession>A0A0G4J7S2</accession>
<evidence type="ECO:0000256" key="6">
    <source>
        <dbReference type="ARBA" id="ARBA00038445"/>
    </source>
</evidence>
<dbReference type="EMBL" id="CDSF01000144">
    <property type="protein sequence ID" value="CEP03326.1"/>
    <property type="molecule type" value="Genomic_DNA"/>
</dbReference>
<dbReference type="AlphaFoldDB" id="A0A0G4J7S2"/>
<dbReference type="CDD" id="cd06530">
    <property type="entry name" value="S26_SPase_I"/>
    <property type="match status" value="1"/>
</dbReference>
<keyword evidence="3 8" id="KW-0378">Hydrolase</keyword>
<sequence>MASRVAGLGAFLEWGCKAGVAFYAFNNHVAFLSASSGPSMLPTLNLRGDVVLCDALSPKFGRLRKGDIVVCGSPRSMDKIIVKRIVGMPGETVSYTRRGGFWEGAPVTVHVPPGHIFLQGDNPADSVDSRDYGPVPLALVKGRVMFKLWPFYEMGPFRRTLDATGDPSTAEQ</sequence>
<dbReference type="Gene3D" id="2.10.109.10">
    <property type="entry name" value="Umud Fragment, subunit A"/>
    <property type="match status" value="1"/>
</dbReference>
<evidence type="ECO:0000256" key="7">
    <source>
        <dbReference type="PIRSR" id="PIRSR600223-1"/>
    </source>
</evidence>
<evidence type="ECO:0000256" key="4">
    <source>
        <dbReference type="ARBA" id="ARBA00023128"/>
    </source>
</evidence>
<dbReference type="Pfam" id="PF10502">
    <property type="entry name" value="Peptidase_S26"/>
    <property type="match status" value="2"/>
</dbReference>
<keyword evidence="4 8" id="KW-0496">Mitochondrion</keyword>
<feature type="domain" description="Peptidase S26" evidence="9">
    <location>
        <begin position="30"/>
        <end position="96"/>
    </location>
</feature>
<dbReference type="GO" id="GO:0006465">
    <property type="term" value="P:signal peptide processing"/>
    <property type="evidence" value="ECO:0007669"/>
    <property type="project" value="InterPro"/>
</dbReference>
<evidence type="ECO:0000256" key="8">
    <source>
        <dbReference type="RuleBase" id="RU362041"/>
    </source>
</evidence>
<evidence type="ECO:0000256" key="2">
    <source>
        <dbReference type="ARBA" id="ARBA00022792"/>
    </source>
</evidence>
<organism evidence="10 12">
    <name type="scientific">Plasmodiophora brassicae</name>
    <name type="common">Clubroot disease agent</name>
    <dbReference type="NCBI Taxonomy" id="37360"/>
    <lineage>
        <taxon>Eukaryota</taxon>
        <taxon>Sar</taxon>
        <taxon>Rhizaria</taxon>
        <taxon>Endomyxa</taxon>
        <taxon>Phytomyxea</taxon>
        <taxon>Plasmodiophorida</taxon>
        <taxon>Plasmodiophoridae</taxon>
        <taxon>Plasmodiophora</taxon>
    </lineage>
</organism>
<dbReference type="InterPro" id="IPR052064">
    <property type="entry name" value="Mito_IMP1_subunit"/>
</dbReference>
<evidence type="ECO:0000256" key="5">
    <source>
        <dbReference type="ARBA" id="ARBA00023136"/>
    </source>
</evidence>
<evidence type="ECO:0000313" key="10">
    <source>
        <dbReference type="EMBL" id="CEP03326.1"/>
    </source>
</evidence>
<reference evidence="10 12" key="1">
    <citation type="submission" date="2015-02" db="EMBL/GenBank/DDBJ databases">
        <authorList>
            <person name="Chooi Y.-H."/>
        </authorList>
    </citation>
    <scope>NUCLEOTIDE SEQUENCE [LARGE SCALE GENOMIC DNA]</scope>
    <source>
        <strain evidence="10">E3</strain>
    </source>
</reference>
<name>A0A0G4J7S2_PLABS</name>
<keyword evidence="5" id="KW-0472">Membrane</keyword>
<comment type="similarity">
    <text evidence="6">Belongs to the peptidase S26 family. IMP1 subfamily.</text>
</comment>
<evidence type="ECO:0000256" key="1">
    <source>
        <dbReference type="ARBA" id="ARBA00004273"/>
    </source>
</evidence>
<proteinExistence type="inferred from homology"/>
<evidence type="ECO:0000313" key="11">
    <source>
        <dbReference type="EMBL" id="SPQ95567.1"/>
    </source>
</evidence>
<dbReference type="InterPro" id="IPR036286">
    <property type="entry name" value="LexA/Signal_pep-like_sf"/>
</dbReference>
<reference evidence="11 13" key="2">
    <citation type="submission" date="2018-03" db="EMBL/GenBank/DDBJ databases">
        <authorList>
            <person name="Fogelqvist J."/>
        </authorList>
    </citation>
    <scope>NUCLEOTIDE SEQUENCE [LARGE SCALE GENOMIC DNA]</scope>
</reference>
<keyword evidence="2 8" id="KW-0999">Mitochondrion inner membrane</keyword>
<keyword evidence="8" id="KW-0645">Protease</keyword>
<dbReference type="PANTHER" id="PTHR12383">
    <property type="entry name" value="PROTEASE FAMILY S26 MITOCHONDRIAL INNER MEMBRANE PROTEASE-RELATED"/>
    <property type="match status" value="1"/>
</dbReference>
<dbReference type="NCBIfam" id="TIGR02227">
    <property type="entry name" value="sigpep_I_bact"/>
    <property type="match status" value="1"/>
</dbReference>
<dbReference type="OrthoDB" id="308440at2759"/>
<evidence type="ECO:0000313" key="12">
    <source>
        <dbReference type="Proteomes" id="UP000039324"/>
    </source>
</evidence>
<keyword evidence="12" id="KW-1185">Reference proteome</keyword>
<gene>
    <name evidence="10" type="ORF">PBRA_003086</name>
    <name evidence="11" type="ORF">PLBR_LOCUS2782</name>
</gene>
<dbReference type="EMBL" id="OVEO01000004">
    <property type="protein sequence ID" value="SPQ95567.1"/>
    <property type="molecule type" value="Genomic_DNA"/>
</dbReference>
<dbReference type="EC" id="3.4.21.-" evidence="8"/>
<dbReference type="OMA" id="STHWFWE"/>
<dbReference type="PROSITE" id="PS00760">
    <property type="entry name" value="SPASE_I_2"/>
    <property type="match status" value="1"/>
</dbReference>
<evidence type="ECO:0000259" key="9">
    <source>
        <dbReference type="Pfam" id="PF10502"/>
    </source>
</evidence>
<dbReference type="InterPro" id="IPR019533">
    <property type="entry name" value="Peptidase_S26"/>
</dbReference>
<feature type="active site" evidence="7">
    <location>
        <position position="39"/>
    </location>
</feature>
<evidence type="ECO:0000313" key="13">
    <source>
        <dbReference type="Proteomes" id="UP000290189"/>
    </source>
</evidence>
<dbReference type="Proteomes" id="UP000039324">
    <property type="component" value="Unassembled WGS sequence"/>
</dbReference>
<dbReference type="GO" id="GO:0006627">
    <property type="term" value="P:protein processing involved in protein targeting to mitochondrion"/>
    <property type="evidence" value="ECO:0007669"/>
    <property type="project" value="TreeGrafter"/>
</dbReference>
<dbReference type="STRING" id="37360.A0A0G4J7S2"/>
<dbReference type="InterPro" id="IPR019757">
    <property type="entry name" value="Pept_S26A_signal_pept_1_Lys-AS"/>
</dbReference>
<evidence type="ECO:0000256" key="3">
    <source>
        <dbReference type="ARBA" id="ARBA00022801"/>
    </source>
</evidence>
<dbReference type="GO" id="GO:0004252">
    <property type="term" value="F:serine-type endopeptidase activity"/>
    <property type="evidence" value="ECO:0007669"/>
    <property type="project" value="InterPro"/>
</dbReference>